<dbReference type="InterPro" id="IPR007096">
    <property type="entry name" value="RNA-dir_Rpol_cat_phage"/>
</dbReference>
<dbReference type="GO" id="GO:0039694">
    <property type="term" value="P:viral RNA genome replication"/>
    <property type="evidence" value="ECO:0007669"/>
    <property type="project" value="InterPro"/>
</dbReference>
<proteinExistence type="predicted"/>
<reference evidence="11" key="1">
    <citation type="submission" date="2020-09" db="EMBL/GenBank/DDBJ databases">
        <title>Leviviricetes taxonomy.</title>
        <authorList>
            <person name="Stockdale S.R."/>
            <person name="Callanan J."/>
            <person name="Adriaenssens E.M."/>
            <person name="Kuhn J.H."/>
            <person name="Rumnieks J."/>
            <person name="Shkoporov A."/>
            <person name="Draper L.A."/>
            <person name="Ross P."/>
            <person name="Hill C."/>
        </authorList>
    </citation>
    <scope>NUCLEOTIDE SEQUENCE</scope>
</reference>
<evidence type="ECO:0000259" key="10">
    <source>
        <dbReference type="PROSITE" id="PS50522"/>
    </source>
</evidence>
<evidence type="ECO:0000256" key="3">
    <source>
        <dbReference type="ARBA" id="ARBA00022679"/>
    </source>
</evidence>
<evidence type="ECO:0000313" key="12">
    <source>
        <dbReference type="Proteomes" id="UP000677685"/>
    </source>
</evidence>
<dbReference type="RefSeq" id="YP_010770194.1">
    <property type="nucleotide sequence ID" value="NC_074192.1"/>
</dbReference>
<dbReference type="PROSITE" id="PS50522">
    <property type="entry name" value="RDRP_PHAGE"/>
    <property type="match status" value="1"/>
</dbReference>
<dbReference type="GeneID" id="80399434"/>
<dbReference type="Proteomes" id="UP000677685">
    <property type="component" value="Segment"/>
</dbReference>
<dbReference type="GO" id="GO:0003968">
    <property type="term" value="F:RNA-directed RNA polymerase activity"/>
    <property type="evidence" value="ECO:0007669"/>
    <property type="project" value="UniProtKB-KW"/>
</dbReference>
<feature type="binding site" evidence="9">
    <location>
        <position position="278"/>
    </location>
    <ligand>
        <name>Mg(2+)</name>
        <dbReference type="ChEBI" id="CHEBI:18420"/>
        <label>2</label>
    </ligand>
</feature>
<dbReference type="SUPFAM" id="SSF56672">
    <property type="entry name" value="DNA/RNA polymerases"/>
    <property type="match status" value="1"/>
</dbReference>
<dbReference type="GO" id="GO:0046872">
    <property type="term" value="F:metal ion binding"/>
    <property type="evidence" value="ECO:0007669"/>
    <property type="project" value="UniProtKB-KW"/>
</dbReference>
<keyword evidence="2 11" id="KW-0696">RNA-directed RNA polymerase</keyword>
<evidence type="ECO:0000256" key="2">
    <source>
        <dbReference type="ARBA" id="ARBA00022484"/>
    </source>
</evidence>
<protein>
    <recommendedName>
        <fullName evidence="1">RNA-directed RNA polymerase</fullName>
        <ecNumber evidence="1">2.7.7.48</ecNumber>
    </recommendedName>
    <alternativeName>
        <fullName evidence="7">RNA replicase beta chain</fullName>
    </alternativeName>
</protein>
<evidence type="ECO:0000256" key="6">
    <source>
        <dbReference type="ARBA" id="ARBA00022953"/>
    </source>
</evidence>
<comment type="catalytic activity">
    <reaction evidence="8">
        <text>RNA(n) + a ribonucleoside 5'-triphosphate = RNA(n+1) + diphosphate</text>
        <dbReference type="Rhea" id="RHEA:21248"/>
        <dbReference type="Rhea" id="RHEA-COMP:14527"/>
        <dbReference type="Rhea" id="RHEA-COMP:17342"/>
        <dbReference type="ChEBI" id="CHEBI:33019"/>
        <dbReference type="ChEBI" id="CHEBI:61557"/>
        <dbReference type="ChEBI" id="CHEBI:140395"/>
        <dbReference type="EC" id="2.7.7.48"/>
    </reaction>
</comment>
<evidence type="ECO:0000256" key="8">
    <source>
        <dbReference type="ARBA" id="ARBA00048744"/>
    </source>
</evidence>
<organism evidence="11 12">
    <name type="scientific">ssRNA phage SRR6960797_1</name>
    <dbReference type="NCBI Taxonomy" id="2786561"/>
    <lineage>
        <taxon>Viruses</taxon>
        <taxon>Riboviria</taxon>
        <taxon>Orthornavirae</taxon>
        <taxon>Lenarviricota</taxon>
        <taxon>Leviviricetes</taxon>
        <taxon>Timlovirales</taxon>
        <taxon>Blumeviridae</taxon>
        <taxon>Lonzbavirus</taxon>
        <taxon>Lonzbavirus sp. 'caenadaptatum'</taxon>
    </lineage>
</organism>
<dbReference type="EMBL" id="BK013703">
    <property type="protein sequence ID" value="DAD51048.1"/>
    <property type="molecule type" value="Genomic_RNA"/>
</dbReference>
<evidence type="ECO:0000256" key="4">
    <source>
        <dbReference type="ARBA" id="ARBA00022695"/>
    </source>
</evidence>
<evidence type="ECO:0000256" key="1">
    <source>
        <dbReference type="ARBA" id="ARBA00012494"/>
    </source>
</evidence>
<accession>A0A8S5L0D6</accession>
<dbReference type="InterPro" id="IPR005093">
    <property type="entry name" value="RNArep_beta"/>
</dbReference>
<dbReference type="InterPro" id="IPR043502">
    <property type="entry name" value="DNA/RNA_pol_sf"/>
</dbReference>
<sequence length="588" mass="66295">MQSDIHQILASNVRAHLQNRLDAPRGAFDDTCTQVSYLRDTHLVRSLDDKPRHMDSENALSVKLLRQALKWSYKVRAESSEVQNEEAIIGFERRSRDAADWRLPFSERSGWPESRLARVFLLAQQLARHASASYSIGRPSHGPGTTFFRYSTLLTKYAWLERDVPGAVWRRFSEFFVPSPSSDRILPFENFGRNICRVALVPKDARGPRLVAPHMASAVWVQQAILDGISNTVLTHPIFAGYWPEGGPVQTVQLRDQSINQKVAKYASENPTMYATIDLKDASDLISWRLVCFLLKGTILLKDLYAVRATHCELPDKRVIPLGMHAPMGSAVCFPIMALCLWSLCTAAGWLVDHEYARYRPTSKSLWSENKPFVFGDDIIIPIRHYNAVKTTLEHAGLRLNANKTFYGLGGFRESCGHDYYRGHLITPTTLRRVDVSSLEGFVSMVSLHNRLAAEGQTIVSDTILELLLEKNQHHDCAARLAFSSDLHTPAIHVDSVRTACRLNRAIGNCVRYNVGLQRMEVLTRTLIREEDVCGNQQLDSRARLYESLASHHKRDVNLASGVGDEATSTSFGWSSNRPRARNVWIAC</sequence>
<name>A0A8S5L0D6_9VIRU</name>
<dbReference type="GO" id="GO:0000166">
    <property type="term" value="F:nucleotide binding"/>
    <property type="evidence" value="ECO:0007669"/>
    <property type="project" value="UniProtKB-KW"/>
</dbReference>
<feature type="domain" description="RdRp catalytic" evidence="10">
    <location>
        <begin position="263"/>
        <end position="409"/>
    </location>
</feature>
<evidence type="ECO:0000256" key="7">
    <source>
        <dbReference type="ARBA" id="ARBA00030248"/>
    </source>
</evidence>
<keyword evidence="6" id="KW-0693">Viral RNA replication</keyword>
<evidence type="ECO:0000256" key="5">
    <source>
        <dbReference type="ARBA" id="ARBA00022741"/>
    </source>
</evidence>
<evidence type="ECO:0000313" key="11">
    <source>
        <dbReference type="EMBL" id="DAD51048.1"/>
    </source>
</evidence>
<keyword evidence="5" id="KW-0547">Nucleotide-binding</keyword>
<feature type="binding site" evidence="9">
    <location>
        <position position="377"/>
    </location>
    <ligand>
        <name>Mg(2+)</name>
        <dbReference type="ChEBI" id="CHEBI:18420"/>
        <label>2</label>
    </ligand>
</feature>
<keyword evidence="9" id="KW-0460">Magnesium</keyword>
<gene>
    <name evidence="11" type="primary">SRR6960797_1_3</name>
</gene>
<feature type="binding site" evidence="9">
    <location>
        <position position="378"/>
    </location>
    <ligand>
        <name>Mg(2+)</name>
        <dbReference type="ChEBI" id="CHEBI:18420"/>
        <label>2</label>
    </ligand>
</feature>
<comment type="cofactor">
    <cofactor evidence="9">
        <name>Mg(2+)</name>
        <dbReference type="ChEBI" id="CHEBI:18420"/>
    </cofactor>
    <text evidence="9">Binds 2 Mg(2+) per subunit.</text>
</comment>
<dbReference type="EC" id="2.7.7.48" evidence="1"/>
<dbReference type="Pfam" id="PF03431">
    <property type="entry name" value="RNA_replicase_B"/>
    <property type="match status" value="1"/>
</dbReference>
<keyword evidence="9" id="KW-0479">Metal-binding</keyword>
<keyword evidence="3" id="KW-0808">Transferase</keyword>
<keyword evidence="4" id="KW-0548">Nucleotidyltransferase</keyword>
<evidence type="ECO:0000256" key="9">
    <source>
        <dbReference type="PIRSR" id="PIRSR605093-1"/>
    </source>
</evidence>
<dbReference type="KEGG" id="vg:80399434"/>